<reference evidence="4" key="1">
    <citation type="submission" date="2021-04" db="EMBL/GenBank/DDBJ databases">
        <title>Proteiniclasticum sedimins sp. nov., an obligate anaerobic bacterium isolated from anaerobic sludge.</title>
        <authorList>
            <person name="Liu J."/>
        </authorList>
    </citation>
    <scope>NUCLEOTIDE SEQUENCE</scope>
    <source>
        <strain evidence="4">BAD-10</strain>
    </source>
</reference>
<dbReference type="GO" id="GO:0008168">
    <property type="term" value="F:methyltransferase activity"/>
    <property type="evidence" value="ECO:0007669"/>
    <property type="project" value="UniProtKB-KW"/>
</dbReference>
<gene>
    <name evidence="4" type="ORF">KCG48_00695</name>
</gene>
<proteinExistence type="predicted"/>
<sequence>MESYRGFSSLYDELIHEDIDYEKMASYILQHSAGRKSYLDLGCGTGNLSLLLGRHFQETHLVDLSPEMLTLAEDKFTEAKVPHQAFALSMTEIAFGQTYDLITSSLDALNYVLDLDEVGEIFRRVYDHLKDNGVFIFDLNSPYKLREILGFQDYVYTREDLVYTWENYLEGDIVEMTLNFFIPRGKLYERVEEFHEERIYEPHIIETLLRQAGFTQVRMTEDYTEAPLTETSERITFIVRKR</sequence>
<keyword evidence="1 4" id="KW-0489">Methyltransferase</keyword>
<accession>A0A941CP65</accession>
<dbReference type="Gene3D" id="3.40.50.150">
    <property type="entry name" value="Vaccinia Virus protein VP39"/>
    <property type="match status" value="1"/>
</dbReference>
<evidence type="ECO:0000313" key="5">
    <source>
        <dbReference type="Proteomes" id="UP000675379"/>
    </source>
</evidence>
<dbReference type="Proteomes" id="UP000675379">
    <property type="component" value="Unassembled WGS sequence"/>
</dbReference>
<organism evidence="4 5">
    <name type="scientific">Proteiniclasticum sediminis</name>
    <dbReference type="NCBI Taxonomy" id="2804028"/>
    <lineage>
        <taxon>Bacteria</taxon>
        <taxon>Bacillati</taxon>
        <taxon>Bacillota</taxon>
        <taxon>Clostridia</taxon>
        <taxon>Eubacteriales</taxon>
        <taxon>Clostridiaceae</taxon>
        <taxon>Proteiniclasticum</taxon>
    </lineage>
</organism>
<dbReference type="RefSeq" id="WP_211799365.1">
    <property type="nucleotide sequence ID" value="NZ_JAGSCS010000001.1"/>
</dbReference>
<dbReference type="PANTHER" id="PTHR43861:SF1">
    <property type="entry name" value="TRANS-ACONITATE 2-METHYLTRANSFERASE"/>
    <property type="match status" value="1"/>
</dbReference>
<dbReference type="PANTHER" id="PTHR43861">
    <property type="entry name" value="TRANS-ACONITATE 2-METHYLTRANSFERASE-RELATED"/>
    <property type="match status" value="1"/>
</dbReference>
<keyword evidence="5" id="KW-1185">Reference proteome</keyword>
<evidence type="ECO:0000256" key="1">
    <source>
        <dbReference type="ARBA" id="ARBA00022603"/>
    </source>
</evidence>
<comment type="caution">
    <text evidence="4">The sequence shown here is derived from an EMBL/GenBank/DDBJ whole genome shotgun (WGS) entry which is preliminary data.</text>
</comment>
<dbReference type="GO" id="GO:0032259">
    <property type="term" value="P:methylation"/>
    <property type="evidence" value="ECO:0007669"/>
    <property type="project" value="UniProtKB-KW"/>
</dbReference>
<keyword evidence="2" id="KW-0808">Transferase</keyword>
<dbReference type="CDD" id="cd02440">
    <property type="entry name" value="AdoMet_MTases"/>
    <property type="match status" value="1"/>
</dbReference>
<evidence type="ECO:0000313" key="4">
    <source>
        <dbReference type="EMBL" id="MBR0574848.1"/>
    </source>
</evidence>
<dbReference type="AlphaFoldDB" id="A0A941CP65"/>
<dbReference type="SUPFAM" id="SSF53335">
    <property type="entry name" value="S-adenosyl-L-methionine-dependent methyltransferases"/>
    <property type="match status" value="1"/>
</dbReference>
<feature type="domain" description="Methyltransferase" evidence="3">
    <location>
        <begin position="39"/>
        <end position="133"/>
    </location>
</feature>
<evidence type="ECO:0000256" key="2">
    <source>
        <dbReference type="ARBA" id="ARBA00022679"/>
    </source>
</evidence>
<protein>
    <submittedName>
        <fullName evidence="4">Class I SAM-dependent methyltransferase</fullName>
    </submittedName>
</protein>
<evidence type="ECO:0000259" key="3">
    <source>
        <dbReference type="Pfam" id="PF13649"/>
    </source>
</evidence>
<name>A0A941CP65_9CLOT</name>
<dbReference type="Pfam" id="PF13649">
    <property type="entry name" value="Methyltransf_25"/>
    <property type="match status" value="1"/>
</dbReference>
<dbReference type="EMBL" id="JAGSCS010000001">
    <property type="protein sequence ID" value="MBR0574848.1"/>
    <property type="molecule type" value="Genomic_DNA"/>
</dbReference>
<dbReference type="InterPro" id="IPR029063">
    <property type="entry name" value="SAM-dependent_MTases_sf"/>
</dbReference>
<dbReference type="Gene3D" id="2.20.25.110">
    <property type="entry name" value="S-adenosyl-L-methionine-dependent methyltransferases"/>
    <property type="match status" value="1"/>
</dbReference>
<dbReference type="InterPro" id="IPR041698">
    <property type="entry name" value="Methyltransf_25"/>
</dbReference>